<accession>A0A915KSR7</accession>
<protein>
    <submittedName>
        <fullName evidence="2">Uncharacterized protein</fullName>
    </submittedName>
</protein>
<organism evidence="1 2">
    <name type="scientific">Romanomermis culicivorax</name>
    <name type="common">Nematode worm</name>
    <dbReference type="NCBI Taxonomy" id="13658"/>
    <lineage>
        <taxon>Eukaryota</taxon>
        <taxon>Metazoa</taxon>
        <taxon>Ecdysozoa</taxon>
        <taxon>Nematoda</taxon>
        <taxon>Enoplea</taxon>
        <taxon>Dorylaimia</taxon>
        <taxon>Mermithida</taxon>
        <taxon>Mermithoidea</taxon>
        <taxon>Mermithidae</taxon>
        <taxon>Romanomermis</taxon>
    </lineage>
</organism>
<dbReference type="Proteomes" id="UP000887565">
    <property type="component" value="Unplaced"/>
</dbReference>
<dbReference type="WBParaSite" id="nRc.2.0.1.t40678-RA">
    <property type="protein sequence ID" value="nRc.2.0.1.t40678-RA"/>
    <property type="gene ID" value="nRc.2.0.1.g40678"/>
</dbReference>
<reference evidence="2" key="1">
    <citation type="submission" date="2022-11" db="UniProtKB">
        <authorList>
            <consortium name="WormBaseParasite"/>
        </authorList>
    </citation>
    <scope>IDENTIFICATION</scope>
</reference>
<name>A0A915KSR7_ROMCU</name>
<evidence type="ECO:0000313" key="1">
    <source>
        <dbReference type="Proteomes" id="UP000887565"/>
    </source>
</evidence>
<keyword evidence="1" id="KW-1185">Reference proteome</keyword>
<proteinExistence type="predicted"/>
<dbReference type="AlphaFoldDB" id="A0A915KSR7"/>
<evidence type="ECO:0000313" key="2">
    <source>
        <dbReference type="WBParaSite" id="nRc.2.0.1.t40678-RA"/>
    </source>
</evidence>
<sequence length="109" mass="12436">MTKFTLFLSRQHIMSQFNRLISCTSNMTNGTESSWIFVQPHHDQNILGSLTKNVDQLVYETPAKLRHPSYSPPEFLKVFGDMQIAIGSRAVFDCMLIGNPRPKASYFPL</sequence>